<keyword evidence="1" id="KW-0812">Transmembrane</keyword>
<dbReference type="Proteomes" id="UP000636949">
    <property type="component" value="Unassembled WGS sequence"/>
</dbReference>
<keyword evidence="1" id="KW-0472">Membrane</keyword>
<evidence type="ECO:0000313" key="3">
    <source>
        <dbReference type="Proteomes" id="UP000636949"/>
    </source>
</evidence>
<keyword evidence="3" id="KW-1185">Reference proteome</keyword>
<evidence type="ECO:0000256" key="1">
    <source>
        <dbReference type="SAM" id="Phobius"/>
    </source>
</evidence>
<proteinExistence type="predicted"/>
<evidence type="ECO:0000313" key="2">
    <source>
        <dbReference type="EMBL" id="GGF99153.1"/>
    </source>
</evidence>
<dbReference type="RefSeq" id="WP_117003141.1">
    <property type="nucleotide sequence ID" value="NZ_BMJS01000016.1"/>
</dbReference>
<dbReference type="EMBL" id="BMJS01000016">
    <property type="protein sequence ID" value="GGF99153.1"/>
    <property type="molecule type" value="Genomic_DNA"/>
</dbReference>
<comment type="caution">
    <text evidence="2">The sequence shown here is derived from an EMBL/GenBank/DDBJ whole genome shotgun (WGS) entry which is preliminary data.</text>
</comment>
<keyword evidence="1" id="KW-1133">Transmembrane helix</keyword>
<name>A0A8J3E968_9GAMM</name>
<accession>A0A8J3E968</accession>
<dbReference type="AlphaFoldDB" id="A0A8J3E968"/>
<sequence length="102" mass="11495">MSVTYPKLSFKQYAFNALILLAIFSIASVFALLYYIAMTHFLSSEFVKQYHLAITCGYMVAGSYLLYKAVDYMMALLSPCIVTKKSLFNDPQLNPTAIVNVE</sequence>
<feature type="transmembrane region" description="Helical" evidence="1">
    <location>
        <begin position="12"/>
        <end position="37"/>
    </location>
</feature>
<feature type="transmembrane region" description="Helical" evidence="1">
    <location>
        <begin position="49"/>
        <end position="67"/>
    </location>
</feature>
<gene>
    <name evidence="2" type="ORF">GCM10010995_15540</name>
</gene>
<reference evidence="2" key="1">
    <citation type="journal article" date="2014" name="Int. J. Syst. Evol. Microbiol.">
        <title>Complete genome sequence of Corynebacterium casei LMG S-19264T (=DSM 44701T), isolated from a smear-ripened cheese.</title>
        <authorList>
            <consortium name="US DOE Joint Genome Institute (JGI-PGF)"/>
            <person name="Walter F."/>
            <person name="Albersmeier A."/>
            <person name="Kalinowski J."/>
            <person name="Ruckert C."/>
        </authorList>
    </citation>
    <scope>NUCLEOTIDE SEQUENCE</scope>
    <source>
        <strain evidence="2">CGMCC 1.15758</strain>
    </source>
</reference>
<protein>
    <submittedName>
        <fullName evidence="2">Uncharacterized protein</fullName>
    </submittedName>
</protein>
<organism evidence="2 3">
    <name type="scientific">Cysteiniphilum litorale</name>
    <dbReference type="NCBI Taxonomy" id="2056700"/>
    <lineage>
        <taxon>Bacteria</taxon>
        <taxon>Pseudomonadati</taxon>
        <taxon>Pseudomonadota</taxon>
        <taxon>Gammaproteobacteria</taxon>
        <taxon>Thiotrichales</taxon>
        <taxon>Fastidiosibacteraceae</taxon>
        <taxon>Cysteiniphilum</taxon>
    </lineage>
</organism>
<reference evidence="2" key="2">
    <citation type="submission" date="2020-09" db="EMBL/GenBank/DDBJ databases">
        <authorList>
            <person name="Sun Q."/>
            <person name="Zhou Y."/>
        </authorList>
    </citation>
    <scope>NUCLEOTIDE SEQUENCE</scope>
    <source>
        <strain evidence="2">CGMCC 1.15758</strain>
    </source>
</reference>